<gene>
    <name evidence="2" type="ORF">E2C01_021545</name>
</gene>
<evidence type="ECO:0000256" key="1">
    <source>
        <dbReference type="SAM" id="MobiDB-lite"/>
    </source>
</evidence>
<keyword evidence="3" id="KW-1185">Reference proteome</keyword>
<proteinExistence type="predicted"/>
<evidence type="ECO:0000313" key="2">
    <source>
        <dbReference type="EMBL" id="MPC28343.1"/>
    </source>
</evidence>
<protein>
    <submittedName>
        <fullName evidence="2">Uncharacterized protein</fullName>
    </submittedName>
</protein>
<dbReference type="Proteomes" id="UP000324222">
    <property type="component" value="Unassembled WGS sequence"/>
</dbReference>
<dbReference type="OrthoDB" id="6500454at2759"/>
<name>A0A5B7E4Z1_PORTR</name>
<comment type="caution">
    <text evidence="2">The sequence shown here is derived from an EMBL/GenBank/DDBJ whole genome shotgun (WGS) entry which is preliminary data.</text>
</comment>
<dbReference type="EMBL" id="VSRR010001897">
    <property type="protein sequence ID" value="MPC28343.1"/>
    <property type="molecule type" value="Genomic_DNA"/>
</dbReference>
<reference evidence="2 3" key="1">
    <citation type="submission" date="2019-05" db="EMBL/GenBank/DDBJ databases">
        <title>Another draft genome of Portunus trituberculatus and its Hox gene families provides insights of decapod evolution.</title>
        <authorList>
            <person name="Jeong J.-H."/>
            <person name="Song I."/>
            <person name="Kim S."/>
            <person name="Choi T."/>
            <person name="Kim D."/>
            <person name="Ryu S."/>
            <person name="Kim W."/>
        </authorList>
    </citation>
    <scope>NUCLEOTIDE SEQUENCE [LARGE SCALE GENOMIC DNA]</scope>
    <source>
        <tissue evidence="2">Muscle</tissue>
    </source>
</reference>
<accession>A0A5B7E4Z1</accession>
<feature type="region of interest" description="Disordered" evidence="1">
    <location>
        <begin position="1"/>
        <end position="22"/>
    </location>
</feature>
<dbReference type="AlphaFoldDB" id="A0A5B7E4Z1"/>
<sequence length="97" mass="10676">MADWAGSVQRLPLATPKASRQRELEYTTPMMLESEHQGSDGTAIFKLAGGGLSDTNLTHALHSRVLSQARRVSAVAIAATARNVFLHARRHDQWRVV</sequence>
<organism evidence="2 3">
    <name type="scientific">Portunus trituberculatus</name>
    <name type="common">Swimming crab</name>
    <name type="synonym">Neptunus trituberculatus</name>
    <dbReference type="NCBI Taxonomy" id="210409"/>
    <lineage>
        <taxon>Eukaryota</taxon>
        <taxon>Metazoa</taxon>
        <taxon>Ecdysozoa</taxon>
        <taxon>Arthropoda</taxon>
        <taxon>Crustacea</taxon>
        <taxon>Multicrustacea</taxon>
        <taxon>Malacostraca</taxon>
        <taxon>Eumalacostraca</taxon>
        <taxon>Eucarida</taxon>
        <taxon>Decapoda</taxon>
        <taxon>Pleocyemata</taxon>
        <taxon>Brachyura</taxon>
        <taxon>Eubrachyura</taxon>
        <taxon>Portunoidea</taxon>
        <taxon>Portunidae</taxon>
        <taxon>Portuninae</taxon>
        <taxon>Portunus</taxon>
    </lineage>
</organism>
<evidence type="ECO:0000313" key="3">
    <source>
        <dbReference type="Proteomes" id="UP000324222"/>
    </source>
</evidence>